<evidence type="ECO:0000313" key="8">
    <source>
        <dbReference type="EMBL" id="MXO63862.1"/>
    </source>
</evidence>
<dbReference type="FunFam" id="3.30.300.30:FF:000008">
    <property type="entry name" value="2,3-dihydroxybenzoate-AMP ligase"/>
    <property type="match status" value="1"/>
</dbReference>
<dbReference type="RefSeq" id="WP_160676922.1">
    <property type="nucleotide sequence ID" value="NZ_WTYN01000004.1"/>
</dbReference>
<dbReference type="PROSITE" id="PS00455">
    <property type="entry name" value="AMP_BINDING"/>
    <property type="match status" value="1"/>
</dbReference>
<keyword evidence="2" id="KW-0436">Ligase</keyword>
<dbReference type="PANTHER" id="PTHR43767:SF7">
    <property type="entry name" value="MEDIUM_LONG-CHAIN-FATTY-ACID--COA LIGASE FADD8"/>
    <property type="match status" value="1"/>
</dbReference>
<dbReference type="InterPro" id="IPR000873">
    <property type="entry name" value="AMP-dep_synth/lig_dom"/>
</dbReference>
<dbReference type="Pfam" id="PF13193">
    <property type="entry name" value="AMP-binding_C"/>
    <property type="match status" value="1"/>
</dbReference>
<protein>
    <recommendedName>
        <fullName evidence="5">3-methylmercaptopropionyl-CoA ligase</fullName>
        <ecNumber evidence="4">6.2.1.44</ecNumber>
    </recommendedName>
</protein>
<comment type="catalytic activity">
    <reaction evidence="3">
        <text>3-(methylsulfanyl)propanoate + ATP + CoA = 3-(methylsulfanyl)propanoyl-CoA + AMP + diphosphate</text>
        <dbReference type="Rhea" id="RHEA:43052"/>
        <dbReference type="ChEBI" id="CHEBI:30616"/>
        <dbReference type="ChEBI" id="CHEBI:33019"/>
        <dbReference type="ChEBI" id="CHEBI:49016"/>
        <dbReference type="ChEBI" id="CHEBI:57287"/>
        <dbReference type="ChEBI" id="CHEBI:82815"/>
        <dbReference type="ChEBI" id="CHEBI:456215"/>
        <dbReference type="EC" id="6.2.1.44"/>
    </reaction>
    <physiologicalReaction direction="left-to-right" evidence="3">
        <dbReference type="Rhea" id="RHEA:43053"/>
    </physiologicalReaction>
</comment>
<dbReference type="Gene3D" id="3.30.300.30">
    <property type="match status" value="1"/>
</dbReference>
<evidence type="ECO:0000256" key="2">
    <source>
        <dbReference type="ARBA" id="ARBA00022598"/>
    </source>
</evidence>
<feature type="domain" description="AMP-dependent synthetase/ligase" evidence="6">
    <location>
        <begin position="69"/>
        <end position="445"/>
    </location>
</feature>
<dbReference type="EMBL" id="WTYN01000004">
    <property type="protein sequence ID" value="MXO63862.1"/>
    <property type="molecule type" value="Genomic_DNA"/>
</dbReference>
<sequence>MATQEKNLATAIGWVPPPGWPALSRAECAEKLTAPGMRFEMETIDIDGVQTRVWKNAPSSLREIALAGRSHGDRLFTIYEDERVTYDAWFRAVARLAVEFQARGIAKGDRVAIAMRNLPEWPVAFFAATTIGAICVPLNAWWTGPELAYGLANSGTRLLVCDEERWDRIAEHKADIPSLETVFVARAAGSLEGAETLESVIGTPPEYAGLPDAELPDVSIAPDDEATIFYTSGTTGKPKGALGTHRNLCTNPLSSAYGAATAALRRGEVPPAPVQKVGLTVIPLFHVTACSAGLMGSILAGNTMIFMYRWDPVEAFGIIEREKVNSTGGVPTIAWQLIEHPERKNYDLSSLEAIAYGGAPSAPELVRKIREVFGALPGNGWGMTETMATVTSHSSEDYLNRPDSCGPPVPVADIRIMSEDGSRELPTGEIGELWARGPMVVKGYWNNPDATAETFIDGWVRTGDLARVDEEGFCYIADRAKDMIIRGGENIYSSEVENVLYDHPAVTDAALIGLPHQQLGEEPAAVVHLAPGMTATEEELQAFVAARLAKFKVPVKIVFVEDTLPRNANGKILKKDLSSLFARETESGAT</sequence>
<dbReference type="InterPro" id="IPR045851">
    <property type="entry name" value="AMP-bd_C_sf"/>
</dbReference>
<dbReference type="AlphaFoldDB" id="A0A844YJ08"/>
<dbReference type="SUPFAM" id="SSF56801">
    <property type="entry name" value="Acetyl-CoA synthetase-like"/>
    <property type="match status" value="1"/>
</dbReference>
<dbReference type="OrthoDB" id="9803968at2"/>
<dbReference type="EC" id="6.2.1.44" evidence="4"/>
<gene>
    <name evidence="8" type="ORF">GRI48_12680</name>
</gene>
<dbReference type="InterPro" id="IPR020845">
    <property type="entry name" value="AMP-binding_CS"/>
</dbReference>
<feature type="domain" description="AMP-binding enzyme C-terminal" evidence="7">
    <location>
        <begin position="495"/>
        <end position="571"/>
    </location>
</feature>
<dbReference type="Pfam" id="PF00501">
    <property type="entry name" value="AMP-binding"/>
    <property type="match status" value="1"/>
</dbReference>
<accession>A0A844YJ08</accession>
<name>A0A844YJ08_9SPHN</name>
<keyword evidence="9" id="KW-1185">Reference proteome</keyword>
<evidence type="ECO:0000256" key="3">
    <source>
        <dbReference type="ARBA" id="ARBA00051915"/>
    </source>
</evidence>
<reference evidence="8 9" key="1">
    <citation type="submission" date="2019-12" db="EMBL/GenBank/DDBJ databases">
        <title>Genomic-based taxomic classification of the family Erythrobacteraceae.</title>
        <authorList>
            <person name="Xu L."/>
        </authorList>
    </citation>
    <scope>NUCLEOTIDE SEQUENCE [LARGE SCALE GENOMIC DNA]</scope>
    <source>
        <strain evidence="8 9">MCCC 1A09965</strain>
    </source>
</reference>
<dbReference type="Gene3D" id="3.40.50.980">
    <property type="match status" value="2"/>
</dbReference>
<evidence type="ECO:0000256" key="1">
    <source>
        <dbReference type="ARBA" id="ARBA00006432"/>
    </source>
</evidence>
<dbReference type="InterPro" id="IPR050237">
    <property type="entry name" value="ATP-dep_AMP-bd_enzyme"/>
</dbReference>
<evidence type="ECO:0000313" key="9">
    <source>
        <dbReference type="Proteomes" id="UP000445582"/>
    </source>
</evidence>
<evidence type="ECO:0000256" key="4">
    <source>
        <dbReference type="ARBA" id="ARBA00066616"/>
    </source>
</evidence>
<proteinExistence type="inferred from homology"/>
<dbReference type="InterPro" id="IPR025110">
    <property type="entry name" value="AMP-bd_C"/>
</dbReference>
<dbReference type="Proteomes" id="UP000445582">
    <property type="component" value="Unassembled WGS sequence"/>
</dbReference>
<evidence type="ECO:0000259" key="7">
    <source>
        <dbReference type="Pfam" id="PF13193"/>
    </source>
</evidence>
<comment type="similarity">
    <text evidence="1">Belongs to the ATP-dependent AMP-binding enzyme family.</text>
</comment>
<evidence type="ECO:0000256" key="5">
    <source>
        <dbReference type="ARBA" id="ARBA00067668"/>
    </source>
</evidence>
<dbReference type="GO" id="GO:0016877">
    <property type="term" value="F:ligase activity, forming carbon-sulfur bonds"/>
    <property type="evidence" value="ECO:0007669"/>
    <property type="project" value="UniProtKB-ARBA"/>
</dbReference>
<comment type="caution">
    <text evidence="8">The sequence shown here is derived from an EMBL/GenBank/DDBJ whole genome shotgun (WGS) entry which is preliminary data.</text>
</comment>
<dbReference type="PANTHER" id="PTHR43767">
    <property type="entry name" value="LONG-CHAIN-FATTY-ACID--COA LIGASE"/>
    <property type="match status" value="1"/>
</dbReference>
<dbReference type="Gene3D" id="2.30.38.10">
    <property type="entry name" value="Luciferase, Domain 3"/>
    <property type="match status" value="1"/>
</dbReference>
<organism evidence="8 9">
    <name type="scientific">Qipengyuania oceanensis</name>
    <dbReference type="NCBI Taxonomy" id="1463597"/>
    <lineage>
        <taxon>Bacteria</taxon>
        <taxon>Pseudomonadati</taxon>
        <taxon>Pseudomonadota</taxon>
        <taxon>Alphaproteobacteria</taxon>
        <taxon>Sphingomonadales</taxon>
        <taxon>Erythrobacteraceae</taxon>
        <taxon>Qipengyuania</taxon>
    </lineage>
</organism>
<evidence type="ECO:0000259" key="6">
    <source>
        <dbReference type="Pfam" id="PF00501"/>
    </source>
</evidence>